<dbReference type="InterPro" id="IPR050417">
    <property type="entry name" value="Sugar_Epim/Isomerase"/>
</dbReference>
<dbReference type="GO" id="GO:0046487">
    <property type="term" value="P:glyoxylate metabolic process"/>
    <property type="evidence" value="ECO:0007669"/>
    <property type="project" value="TreeGrafter"/>
</dbReference>
<gene>
    <name evidence="10" type="primary">LOC106073841</name>
</gene>
<dbReference type="Proteomes" id="UP001165740">
    <property type="component" value="Chromosome 5"/>
</dbReference>
<dbReference type="InterPro" id="IPR036237">
    <property type="entry name" value="Xyl_isomerase-like_sf"/>
</dbReference>
<evidence type="ECO:0000259" key="8">
    <source>
        <dbReference type="Pfam" id="PF01261"/>
    </source>
</evidence>
<evidence type="ECO:0000256" key="2">
    <source>
        <dbReference type="ARBA" id="ARBA00002968"/>
    </source>
</evidence>
<evidence type="ECO:0000256" key="6">
    <source>
        <dbReference type="ARBA" id="ARBA00023235"/>
    </source>
</evidence>
<evidence type="ECO:0000256" key="5">
    <source>
        <dbReference type="ARBA" id="ARBA00017985"/>
    </source>
</evidence>
<dbReference type="SUPFAM" id="SSF51658">
    <property type="entry name" value="Xylose isomerase-like"/>
    <property type="match status" value="1"/>
</dbReference>
<dbReference type="PANTHER" id="PTHR43489:SF6">
    <property type="entry name" value="HYDROXYPYRUVATE ISOMERASE-RELATED"/>
    <property type="match status" value="1"/>
</dbReference>
<dbReference type="OrthoDB" id="4214675at2759"/>
<reference evidence="10" key="1">
    <citation type="submission" date="2025-08" db="UniProtKB">
        <authorList>
            <consortium name="RefSeq"/>
        </authorList>
    </citation>
    <scope>IDENTIFICATION</scope>
</reference>
<feature type="active site" description="Proton donor/acceptor" evidence="7">
    <location>
        <position position="187"/>
    </location>
</feature>
<evidence type="ECO:0000313" key="10">
    <source>
        <dbReference type="RefSeq" id="XP_055885869.1"/>
    </source>
</evidence>
<dbReference type="GO" id="GO:0008903">
    <property type="term" value="F:hydroxypyruvate isomerase activity"/>
    <property type="evidence" value="ECO:0007669"/>
    <property type="project" value="UniProtKB-EC"/>
</dbReference>
<comment type="similarity">
    <text evidence="3">Belongs to the hyi family.</text>
</comment>
<dbReference type="RefSeq" id="XP_055885869.1">
    <property type="nucleotide sequence ID" value="XM_056029894.1"/>
</dbReference>
<evidence type="ECO:0000256" key="7">
    <source>
        <dbReference type="PIRSR" id="PIRSR006241-50"/>
    </source>
</evidence>
<dbReference type="PANTHER" id="PTHR43489">
    <property type="entry name" value="ISOMERASE"/>
    <property type="match status" value="1"/>
</dbReference>
<dbReference type="InterPro" id="IPR013022">
    <property type="entry name" value="Xyl_isomerase-like_TIM-brl"/>
</dbReference>
<protein>
    <recommendedName>
        <fullName evidence="5">Putative hydroxypyruvate isomerase</fullName>
        <ecNumber evidence="4">5.3.1.22</ecNumber>
    </recommendedName>
</protein>
<organism evidence="9 10">
    <name type="scientific">Biomphalaria glabrata</name>
    <name type="common">Bloodfluke planorb</name>
    <name type="synonym">Freshwater snail</name>
    <dbReference type="NCBI Taxonomy" id="6526"/>
    <lineage>
        <taxon>Eukaryota</taxon>
        <taxon>Metazoa</taxon>
        <taxon>Spiralia</taxon>
        <taxon>Lophotrochozoa</taxon>
        <taxon>Mollusca</taxon>
        <taxon>Gastropoda</taxon>
        <taxon>Heterobranchia</taxon>
        <taxon>Euthyneura</taxon>
        <taxon>Panpulmonata</taxon>
        <taxon>Hygrophila</taxon>
        <taxon>Lymnaeoidea</taxon>
        <taxon>Planorbidae</taxon>
        <taxon>Biomphalaria</taxon>
    </lineage>
</organism>
<comment type="catalytic activity">
    <reaction evidence="1">
        <text>3-hydroxypyruvate = 2-hydroxy-3-oxopropanoate</text>
        <dbReference type="Rhea" id="RHEA:11952"/>
        <dbReference type="ChEBI" id="CHEBI:17180"/>
        <dbReference type="ChEBI" id="CHEBI:57978"/>
        <dbReference type="EC" id="5.3.1.22"/>
    </reaction>
</comment>
<accession>A0A9W3AFE2</accession>
<evidence type="ECO:0000256" key="4">
    <source>
        <dbReference type="ARBA" id="ARBA00012570"/>
    </source>
</evidence>
<dbReference type="Gene3D" id="3.20.20.150">
    <property type="entry name" value="Divalent-metal-dependent TIM barrel enzymes"/>
    <property type="match status" value="1"/>
</dbReference>
<evidence type="ECO:0000256" key="1">
    <source>
        <dbReference type="ARBA" id="ARBA00000476"/>
    </source>
</evidence>
<feature type="active site" description="Proton donor/acceptor" evidence="7">
    <location>
        <position position="286"/>
    </location>
</feature>
<evidence type="ECO:0000313" key="9">
    <source>
        <dbReference type="Proteomes" id="UP001165740"/>
    </source>
</evidence>
<dbReference type="AlphaFoldDB" id="A0A9W3AFE2"/>
<dbReference type="Pfam" id="PF01261">
    <property type="entry name" value="AP_endonuc_2"/>
    <property type="match status" value="1"/>
</dbReference>
<dbReference type="EC" id="5.3.1.22" evidence="4"/>
<evidence type="ECO:0000256" key="3">
    <source>
        <dbReference type="ARBA" id="ARBA00005962"/>
    </source>
</evidence>
<dbReference type="InterPro" id="IPR026040">
    <property type="entry name" value="HyI-like"/>
</dbReference>
<name>A0A9W3AFE2_BIOGL</name>
<keyword evidence="6 10" id="KW-0413">Isomerase</keyword>
<dbReference type="FunFam" id="3.20.20.150:FF:000007">
    <property type="entry name" value="Hydroxypyruvate isomerase"/>
    <property type="match status" value="1"/>
</dbReference>
<comment type="function">
    <text evidence="2">Catalyzes the reversible isomerization between hydroxypyruvate and 2-hydroxy-3-oxopropanoate (also termed tartronate semialdehyde).</text>
</comment>
<dbReference type="PIRSF" id="PIRSF006241">
    <property type="entry name" value="HyI"/>
    <property type="match status" value="1"/>
</dbReference>
<feature type="domain" description="Xylose isomerase-like TIM barrel" evidence="8">
    <location>
        <begin position="63"/>
        <end position="302"/>
    </location>
</feature>
<proteinExistence type="inferred from homology"/>
<sequence>MISRHFVNKLRSRSTSTHFLNVKFLRVDTDLSVFRYHHKMSLKFAANISMMFQEIPTLEQRYEAAKNAKFKYVELTFPYAEDIDKLKAARERAGVEQVLINAYPGNLNTGDLGLAARPERIQDFKDGLELSIQYANALNCKRMHILAGRVLKDISFEERNEYKKTYMDNLKYAADRLSQEGILALIEAVNNKISVPDYFLSCPHEGLEIVKKLNHPNLKFQFDIFHVQIMNGNLTKNIQEFLPYIGHIQLAQVPDRGEPDDNGEINFPYIFQVLKNVGYQGYIGLEYKPRGKTEDGLIWMKQLHEIDL</sequence>
<dbReference type="GeneID" id="106073841"/>
<dbReference type="OMA" id="CEYRPRA"/>
<keyword evidence="9" id="KW-1185">Reference proteome</keyword>